<dbReference type="InterPro" id="IPR009838">
    <property type="entry name" value="T4SS_TraL"/>
</dbReference>
<evidence type="ECO:0000256" key="1">
    <source>
        <dbReference type="PIRNR" id="PIRNR003259"/>
    </source>
</evidence>
<reference evidence="2" key="1">
    <citation type="journal article" date="2015" name="MBio">
        <title>Eco-Evolutionary Dynamics of Episomes among Ecologically Cohesive Bacterial Populations.</title>
        <authorList>
            <person name="Xue H."/>
            <person name="Cordero O.X."/>
            <person name="Camas F.M."/>
            <person name="Trimble W."/>
            <person name="Meyer F."/>
            <person name="Guglielmini J."/>
            <person name="Rocha E.P."/>
            <person name="Polz M.F."/>
        </authorList>
    </citation>
    <scope>NUCLEOTIDE SEQUENCE</scope>
    <source>
        <strain evidence="3">1F_146</strain>
        <strain evidence="2">FF_59</strain>
    </source>
</reference>
<keyword evidence="1" id="KW-0998">Cell outer membrane</keyword>
<dbReference type="EMBL" id="KP795575">
    <property type="protein sequence ID" value="AKN38348.1"/>
    <property type="molecule type" value="Genomic_DNA"/>
</dbReference>
<name>A0A0H3ZN68_9VIBR</name>
<protein>
    <recommendedName>
        <fullName evidence="1">Protein TraL</fullName>
    </recommendedName>
</protein>
<evidence type="ECO:0000313" key="3">
    <source>
        <dbReference type="EMBL" id="AKN38348.1"/>
    </source>
</evidence>
<dbReference type="NCBIfam" id="TIGR02762">
    <property type="entry name" value="TraL_TIGR"/>
    <property type="match status" value="1"/>
</dbReference>
<comment type="function">
    <text evidence="1">Membrane protein involved in F pilin formation.</text>
</comment>
<sequence length="100" mass="11784">MEDPHQFFSIPKHMNKGRRWLGFPVDELVPALCIFGLSFWLKHEMIGLTLSLAWFGGLRYIKAQYGDSIVTLSLYWWGASFVHPTLFKRTPSACRRYWIF</sequence>
<dbReference type="EMBL" id="KP795455">
    <property type="protein sequence ID" value="AKN35872.1"/>
    <property type="molecule type" value="Genomic_DNA"/>
</dbReference>
<comment type="subcellular location">
    <subcellularLocation>
        <location evidence="1">Cell outer membrane</location>
    </subcellularLocation>
</comment>
<dbReference type="InterPro" id="IPR016382">
    <property type="entry name" value="Pilus_assmbly_TraL"/>
</dbReference>
<dbReference type="PIRSF" id="PIRSF003259">
    <property type="entry name" value="Pilus_assembly_TraL"/>
    <property type="match status" value="1"/>
</dbReference>
<evidence type="ECO:0000313" key="2">
    <source>
        <dbReference type="EMBL" id="AKN35872.1"/>
    </source>
</evidence>
<dbReference type="GO" id="GO:0009297">
    <property type="term" value="P:pilus assembly"/>
    <property type="evidence" value="ECO:0007669"/>
    <property type="project" value="UniProtKB-UniRule"/>
</dbReference>
<proteinExistence type="predicted"/>
<dbReference type="Pfam" id="PF07178">
    <property type="entry name" value="TraL"/>
    <property type="match status" value="1"/>
</dbReference>
<dbReference type="GO" id="GO:0009279">
    <property type="term" value="C:cell outer membrane"/>
    <property type="evidence" value="ECO:0007669"/>
    <property type="project" value="UniProtKB-SubCell"/>
</dbReference>
<organism evidence="2">
    <name type="scientific">Vibrio tasmaniensis</name>
    <dbReference type="NCBI Taxonomy" id="212663"/>
    <lineage>
        <taxon>Bacteria</taxon>
        <taxon>Pseudomonadati</taxon>
        <taxon>Pseudomonadota</taxon>
        <taxon>Gammaproteobacteria</taxon>
        <taxon>Vibrionales</taxon>
        <taxon>Vibrionaceae</taxon>
        <taxon>Vibrio</taxon>
    </lineage>
</organism>
<keyword evidence="1" id="KW-0184">Conjugation</keyword>
<keyword evidence="1" id="KW-0472">Membrane</keyword>
<dbReference type="AlphaFoldDB" id="A0A0H3ZN68"/>
<accession>A0A0H3ZN68</accession>